<reference evidence="1" key="2">
    <citation type="journal article" date="2015" name="Fish Shellfish Immunol.">
        <title>Early steps in the European eel (Anguilla anguilla)-Vibrio vulnificus interaction in the gills: Role of the RtxA13 toxin.</title>
        <authorList>
            <person name="Callol A."/>
            <person name="Pajuelo D."/>
            <person name="Ebbesson L."/>
            <person name="Teles M."/>
            <person name="MacKenzie S."/>
            <person name="Amaro C."/>
        </authorList>
    </citation>
    <scope>NUCLEOTIDE SEQUENCE</scope>
</reference>
<protein>
    <submittedName>
        <fullName evidence="1">Uncharacterized protein</fullName>
    </submittedName>
</protein>
<organism evidence="1">
    <name type="scientific">Anguilla anguilla</name>
    <name type="common">European freshwater eel</name>
    <name type="synonym">Muraena anguilla</name>
    <dbReference type="NCBI Taxonomy" id="7936"/>
    <lineage>
        <taxon>Eukaryota</taxon>
        <taxon>Metazoa</taxon>
        <taxon>Chordata</taxon>
        <taxon>Craniata</taxon>
        <taxon>Vertebrata</taxon>
        <taxon>Euteleostomi</taxon>
        <taxon>Actinopterygii</taxon>
        <taxon>Neopterygii</taxon>
        <taxon>Teleostei</taxon>
        <taxon>Anguilliformes</taxon>
        <taxon>Anguillidae</taxon>
        <taxon>Anguilla</taxon>
    </lineage>
</organism>
<evidence type="ECO:0000313" key="1">
    <source>
        <dbReference type="EMBL" id="JAH37154.1"/>
    </source>
</evidence>
<dbReference type="EMBL" id="GBXM01071423">
    <property type="protein sequence ID" value="JAH37154.1"/>
    <property type="molecule type" value="Transcribed_RNA"/>
</dbReference>
<reference evidence="1" key="1">
    <citation type="submission" date="2014-11" db="EMBL/GenBank/DDBJ databases">
        <authorList>
            <person name="Amaro Gonzalez C."/>
        </authorList>
    </citation>
    <scope>NUCLEOTIDE SEQUENCE</scope>
</reference>
<proteinExistence type="predicted"/>
<dbReference type="AlphaFoldDB" id="A0A0E9S6T4"/>
<accession>A0A0E9S6T4</accession>
<name>A0A0E9S6T4_ANGAN</name>
<sequence>MLNWKIVIIYLFANHFENHFHGSGSKCVWPVCCT</sequence>